<sequence length="52" mass="5988">MELYPFFFLIFTRDIPAQSGAASQAFPANSIAAGGFNLITYYFERFFKFYSI</sequence>
<organism evidence="1 2">
    <name type="scientific">Dethiosulfatarculus sandiegensis</name>
    <dbReference type="NCBI Taxonomy" id="1429043"/>
    <lineage>
        <taxon>Bacteria</taxon>
        <taxon>Pseudomonadati</taxon>
        <taxon>Thermodesulfobacteriota</taxon>
        <taxon>Desulfarculia</taxon>
        <taxon>Desulfarculales</taxon>
        <taxon>Desulfarculaceae</taxon>
        <taxon>Dethiosulfatarculus</taxon>
    </lineage>
</organism>
<proteinExistence type="predicted"/>
<dbReference type="EMBL" id="AZAC01000008">
    <property type="protein sequence ID" value="KIX14763.1"/>
    <property type="molecule type" value="Genomic_DNA"/>
</dbReference>
<dbReference type="InParanoid" id="A0A0D2HWL0"/>
<dbReference type="Proteomes" id="UP000032233">
    <property type="component" value="Unassembled WGS sequence"/>
</dbReference>
<name>A0A0D2HWL0_9BACT</name>
<protein>
    <submittedName>
        <fullName evidence="1">Uncharacterized protein</fullName>
    </submittedName>
</protein>
<comment type="caution">
    <text evidence="1">The sequence shown here is derived from an EMBL/GenBank/DDBJ whole genome shotgun (WGS) entry which is preliminary data.</text>
</comment>
<keyword evidence="2" id="KW-1185">Reference proteome</keyword>
<reference evidence="1 2" key="1">
    <citation type="submission" date="2013-11" db="EMBL/GenBank/DDBJ databases">
        <title>Metagenomic analysis of a methanogenic consortium involved in long chain n-alkane degradation.</title>
        <authorList>
            <person name="Davidova I.A."/>
            <person name="Callaghan A.V."/>
            <person name="Wawrik B."/>
            <person name="Pruitt S."/>
            <person name="Marks C."/>
            <person name="Duncan K.E."/>
            <person name="Suflita J.M."/>
        </authorList>
    </citation>
    <scope>NUCLEOTIDE SEQUENCE [LARGE SCALE GENOMIC DNA]</scope>
    <source>
        <strain evidence="1 2">SPR</strain>
    </source>
</reference>
<dbReference type="STRING" id="1429043.X474_06370"/>
<evidence type="ECO:0000313" key="2">
    <source>
        <dbReference type="Proteomes" id="UP000032233"/>
    </source>
</evidence>
<evidence type="ECO:0000313" key="1">
    <source>
        <dbReference type="EMBL" id="KIX14763.1"/>
    </source>
</evidence>
<gene>
    <name evidence="1" type="ORF">X474_06370</name>
</gene>
<dbReference type="AlphaFoldDB" id="A0A0D2HWL0"/>
<accession>A0A0D2HWL0</accession>